<dbReference type="EMBL" id="AP022584">
    <property type="protein sequence ID" value="BBY10831.1"/>
    <property type="molecule type" value="Genomic_DNA"/>
</dbReference>
<protein>
    <submittedName>
        <fullName evidence="1">Uncharacterized protein</fullName>
    </submittedName>
</protein>
<keyword evidence="2" id="KW-1185">Reference proteome</keyword>
<reference evidence="1 2" key="1">
    <citation type="journal article" date="2019" name="Emerg. Microbes Infect.">
        <title>Comprehensive subspecies identification of 175 nontuberculous mycobacteria species based on 7547 genomic profiles.</title>
        <authorList>
            <person name="Matsumoto Y."/>
            <person name="Kinjo T."/>
            <person name="Motooka D."/>
            <person name="Nabeya D."/>
            <person name="Jung N."/>
            <person name="Uechi K."/>
            <person name="Horii T."/>
            <person name="Iida T."/>
            <person name="Fujita J."/>
            <person name="Nakamura S."/>
        </authorList>
    </citation>
    <scope>NUCLEOTIDE SEQUENCE [LARGE SCALE GENOMIC DNA]</scope>
    <source>
        <strain evidence="1 2">JCM 17324</strain>
    </source>
</reference>
<evidence type="ECO:0000313" key="1">
    <source>
        <dbReference type="EMBL" id="BBY10831.1"/>
    </source>
</evidence>
<evidence type="ECO:0000313" key="2">
    <source>
        <dbReference type="Proteomes" id="UP000466831"/>
    </source>
</evidence>
<accession>A0ABM7JAI0</accession>
<name>A0ABM7JAI0_9MYCO</name>
<organism evidence="1 2">
    <name type="scientific">Mycobacterium marseillense</name>
    <dbReference type="NCBI Taxonomy" id="701042"/>
    <lineage>
        <taxon>Bacteria</taxon>
        <taxon>Bacillati</taxon>
        <taxon>Actinomycetota</taxon>
        <taxon>Actinomycetes</taxon>
        <taxon>Mycobacteriales</taxon>
        <taxon>Mycobacteriaceae</taxon>
        <taxon>Mycobacterium</taxon>
        <taxon>Mycobacterium avium complex (MAC)</taxon>
    </lineage>
</organism>
<sequence length="82" mass="8810">MLEDGQRLANGVARDREFGGQIQFGRQAVRVGVGVDLLAQHIGDPAGAAGPRALNIPDGYWLRHAATLTQLRDPFRAADEGM</sequence>
<dbReference type="Proteomes" id="UP000466831">
    <property type="component" value="Chromosome"/>
</dbReference>
<gene>
    <name evidence="1" type="ORF">MMARJ_15710</name>
</gene>
<proteinExistence type="predicted"/>